<evidence type="ECO:0000256" key="2">
    <source>
        <dbReference type="ARBA" id="ARBA00022741"/>
    </source>
</evidence>
<dbReference type="SUPFAM" id="SSF52540">
    <property type="entry name" value="P-loop containing nucleoside triphosphate hydrolases"/>
    <property type="match status" value="1"/>
</dbReference>
<keyword evidence="2" id="KW-0547">Nucleotide-binding</keyword>
<keyword evidence="3" id="KW-0067">ATP-binding</keyword>
<dbReference type="PANTHER" id="PTHR42939:SF3">
    <property type="entry name" value="ABC TRANSPORTER ATP-BINDING COMPONENT"/>
    <property type="match status" value="1"/>
</dbReference>
<dbReference type="InterPro" id="IPR027417">
    <property type="entry name" value="P-loop_NTPase"/>
</dbReference>
<keyword evidence="5" id="KW-1133">Transmembrane helix</keyword>
<keyword evidence="7" id="KW-1185">Reference proteome</keyword>
<dbReference type="PANTHER" id="PTHR42939">
    <property type="entry name" value="ABC TRANSPORTER ATP-BINDING PROTEIN ALBC-RELATED"/>
    <property type="match status" value="1"/>
</dbReference>
<protein>
    <submittedName>
        <fullName evidence="6">Uncharacterized protein</fullName>
    </submittedName>
</protein>
<gene>
    <name evidence="6" type="ORF">OFY01_07665</name>
</gene>
<dbReference type="Gene3D" id="3.40.50.300">
    <property type="entry name" value="P-loop containing nucleotide triphosphate hydrolases"/>
    <property type="match status" value="1"/>
</dbReference>
<organism evidence="6 7">
    <name type="scientific">Streptomyces beihaiensis</name>
    <dbReference type="NCBI Taxonomy" id="2984495"/>
    <lineage>
        <taxon>Bacteria</taxon>
        <taxon>Bacillati</taxon>
        <taxon>Actinomycetota</taxon>
        <taxon>Actinomycetes</taxon>
        <taxon>Kitasatosporales</taxon>
        <taxon>Streptomycetaceae</taxon>
        <taxon>Streptomyces</taxon>
    </lineage>
</organism>
<feature type="compositionally biased region" description="Basic and acidic residues" evidence="4">
    <location>
        <begin position="139"/>
        <end position="163"/>
    </location>
</feature>
<name>A0ABT3TRH2_9ACTN</name>
<evidence type="ECO:0000256" key="3">
    <source>
        <dbReference type="ARBA" id="ARBA00022840"/>
    </source>
</evidence>
<dbReference type="EMBL" id="JAPHNL010000057">
    <property type="protein sequence ID" value="MCX3059647.1"/>
    <property type="molecule type" value="Genomic_DNA"/>
</dbReference>
<proteinExistence type="predicted"/>
<evidence type="ECO:0000313" key="6">
    <source>
        <dbReference type="EMBL" id="MCX3059647.1"/>
    </source>
</evidence>
<feature type="transmembrane region" description="Helical" evidence="5">
    <location>
        <begin position="244"/>
        <end position="270"/>
    </location>
</feature>
<keyword evidence="5" id="KW-0472">Membrane</keyword>
<evidence type="ECO:0000256" key="5">
    <source>
        <dbReference type="SAM" id="Phobius"/>
    </source>
</evidence>
<comment type="caution">
    <text evidence="6">The sequence shown here is derived from an EMBL/GenBank/DDBJ whole genome shotgun (WGS) entry which is preliminary data.</text>
</comment>
<feature type="transmembrane region" description="Helical" evidence="5">
    <location>
        <begin position="205"/>
        <end position="224"/>
    </location>
</feature>
<dbReference type="InterPro" id="IPR051782">
    <property type="entry name" value="ABC_Transporter_VariousFunc"/>
</dbReference>
<keyword evidence="1" id="KW-0813">Transport</keyword>
<feature type="transmembrane region" description="Helical" evidence="5">
    <location>
        <begin position="282"/>
        <end position="305"/>
    </location>
</feature>
<sequence length="332" mass="35542">MAMKLMITVALSHRARLLVFDEPTSGLDPVARDELVGIIGNFLLDERHSVLFSTHITSDLDRIGDYVTLIHGGCIVRTGPKDEILDAYRAVRGAPEDLSGLIGVGLIDVRRTPAGAEALVRTEEADLLGGVPRRGAHPGGDRHPHRISADEAGNKAERPARGDRMSAVARTSVLHLRTVAPYRTQGLLVFGLMGLVLARSPVGLVPALALLLAPLIAVHPFVVADKAGLETLYAVLPLPRRTVLLGHYAWAPAGIIATVTAGTALAILLARAEGVQLGGRTLVTMLPLSWTLFAVNIAIQFPLLIRFGYAASAFWAPPCHWRWSCRPSTGCT</sequence>
<accession>A0ABT3TRH2</accession>
<evidence type="ECO:0000256" key="1">
    <source>
        <dbReference type="ARBA" id="ARBA00022448"/>
    </source>
</evidence>
<keyword evidence="5" id="KW-0812">Transmembrane</keyword>
<feature type="region of interest" description="Disordered" evidence="4">
    <location>
        <begin position="129"/>
        <end position="163"/>
    </location>
</feature>
<evidence type="ECO:0000313" key="7">
    <source>
        <dbReference type="Proteomes" id="UP001163064"/>
    </source>
</evidence>
<dbReference type="Proteomes" id="UP001163064">
    <property type="component" value="Unassembled WGS sequence"/>
</dbReference>
<reference evidence="6" key="1">
    <citation type="submission" date="2022-10" db="EMBL/GenBank/DDBJ databases">
        <title>Streptomyces beihaiensis sp. nov., a chitin degrading actinobacterium, isolated from shrimp pond soil.</title>
        <authorList>
            <person name="Xie J."/>
            <person name="Shen N."/>
        </authorList>
    </citation>
    <scope>NUCLEOTIDE SEQUENCE</scope>
    <source>
        <strain evidence="6">GXMU-J5</strain>
    </source>
</reference>
<evidence type="ECO:0000256" key="4">
    <source>
        <dbReference type="SAM" id="MobiDB-lite"/>
    </source>
</evidence>